<name>A0A6P1W591_9BACT</name>
<dbReference type="RefSeq" id="WP_162389594.1">
    <property type="nucleotide sequence ID" value="NZ_CP045997.1"/>
</dbReference>
<organism evidence="1 2">
    <name type="scientific">Spirosoma endbachense</name>
    <dbReference type="NCBI Taxonomy" id="2666025"/>
    <lineage>
        <taxon>Bacteria</taxon>
        <taxon>Pseudomonadati</taxon>
        <taxon>Bacteroidota</taxon>
        <taxon>Cytophagia</taxon>
        <taxon>Cytophagales</taxon>
        <taxon>Cytophagaceae</taxon>
        <taxon>Spirosoma</taxon>
    </lineage>
</organism>
<evidence type="ECO:0000313" key="1">
    <source>
        <dbReference type="EMBL" id="QHV99189.1"/>
    </source>
</evidence>
<dbReference type="EMBL" id="CP045997">
    <property type="protein sequence ID" value="QHV99189.1"/>
    <property type="molecule type" value="Genomic_DNA"/>
</dbReference>
<dbReference type="KEGG" id="senf:GJR95_31120"/>
<evidence type="ECO:0000313" key="2">
    <source>
        <dbReference type="Proteomes" id="UP000464577"/>
    </source>
</evidence>
<proteinExistence type="predicted"/>
<keyword evidence="2" id="KW-1185">Reference proteome</keyword>
<reference evidence="1 2" key="1">
    <citation type="submission" date="2019-11" db="EMBL/GenBank/DDBJ databases">
        <title>Spirosoma endbachense sp. nov., isolated from a natural salt meadow.</title>
        <authorList>
            <person name="Rojas J."/>
            <person name="Ambika Manirajan B."/>
            <person name="Ratering S."/>
            <person name="Suarez C."/>
            <person name="Geissler-Plaum R."/>
            <person name="Schnell S."/>
        </authorList>
    </citation>
    <scope>NUCLEOTIDE SEQUENCE [LARGE SCALE GENOMIC DNA]</scope>
    <source>
        <strain evidence="1 2">I-24</strain>
    </source>
</reference>
<accession>A0A6P1W591</accession>
<gene>
    <name evidence="1" type="ORF">GJR95_31120</name>
</gene>
<protein>
    <submittedName>
        <fullName evidence="1">Uncharacterized protein</fullName>
    </submittedName>
</protein>
<dbReference type="Proteomes" id="UP000464577">
    <property type="component" value="Chromosome"/>
</dbReference>
<sequence length="96" mass="10617">MKRALILFILSAVFCQLTISNIQNKRPLVSSVLLGYVDVPAQIPARIKVPAGCSYKIGQRVMCKPYYTLSSEKMQNLYTPDPKGGFPIVITGIARD</sequence>
<dbReference type="AlphaFoldDB" id="A0A6P1W591"/>